<sequence>MTTHQWTLHESFYFPAEYGAFAESAEVKVTPGFTEDRTEEAVRLQGIYHIAANVVFDADKQVELITEDVLVINDVEVENSKGYFEYAVPLNVDLPVELDGDLQLEVTDIKTSSQEDGGLKLEWTVHLKQEKPVQEPVVIDEEPAAPQFVAASTSHMEFLANADRAVEQVNNEMEDFLLYIAEMDDDVTRKIFHSNNVFVEAEGQSSE</sequence>
<gene>
    <name evidence="1" type="ORF">SporoS204_02340</name>
</gene>
<dbReference type="EMBL" id="CP015108">
    <property type="protein sequence ID" value="ARF13121.1"/>
    <property type="molecule type" value="Genomic_DNA"/>
</dbReference>
<name>A0ABM6JSF8_SPOUR</name>
<evidence type="ECO:0000313" key="1">
    <source>
        <dbReference type="EMBL" id="ARF13121.1"/>
    </source>
</evidence>
<reference evidence="1 2" key="1">
    <citation type="submission" date="2016-04" db="EMBL/GenBank/DDBJ databases">
        <title>Comparative Genomics and Epigenetics of Sporosarcina ureae.</title>
        <authorList>
            <person name="Oliver A.S."/>
            <person name="Cooper K.K."/>
        </authorList>
    </citation>
    <scope>NUCLEOTIDE SEQUENCE [LARGE SCALE GENOMIC DNA]</scope>
    <source>
        <strain evidence="1 2">S204</strain>
    </source>
</reference>
<evidence type="ECO:0008006" key="3">
    <source>
        <dbReference type="Google" id="ProtNLM"/>
    </source>
</evidence>
<evidence type="ECO:0000313" key="2">
    <source>
        <dbReference type="Proteomes" id="UP000192486"/>
    </source>
</evidence>
<accession>A0ABM6JSF8</accession>
<dbReference type="RefSeq" id="WP_051210504.1">
    <property type="nucleotide sequence ID" value="NZ_CP015108.1"/>
</dbReference>
<keyword evidence="2" id="KW-1185">Reference proteome</keyword>
<proteinExistence type="predicted"/>
<dbReference type="Proteomes" id="UP000192486">
    <property type="component" value="Chromosome"/>
</dbReference>
<organism evidence="1 2">
    <name type="scientific">Sporosarcina ureae</name>
    <dbReference type="NCBI Taxonomy" id="1571"/>
    <lineage>
        <taxon>Bacteria</taxon>
        <taxon>Bacillati</taxon>
        <taxon>Bacillota</taxon>
        <taxon>Bacilli</taxon>
        <taxon>Bacillales</taxon>
        <taxon>Caryophanaceae</taxon>
        <taxon>Sporosarcina</taxon>
    </lineage>
</organism>
<protein>
    <recommendedName>
        <fullName evidence="3">DUF2589 domain-containing protein</fullName>
    </recommendedName>
</protein>